<evidence type="ECO:0000256" key="2">
    <source>
        <dbReference type="PROSITE-ProRule" id="PRU00708"/>
    </source>
</evidence>
<reference evidence="6" key="2">
    <citation type="submission" date="2024-04" db="EMBL/GenBank/DDBJ databases">
        <authorList>
            <person name="Chen Y."/>
            <person name="Shah S."/>
            <person name="Dougan E. K."/>
            <person name="Thang M."/>
            <person name="Chan C."/>
        </authorList>
    </citation>
    <scope>NUCLEOTIDE SEQUENCE [LARGE SCALE GENOMIC DNA]</scope>
</reference>
<feature type="repeat" description="PPR" evidence="2">
    <location>
        <begin position="48"/>
        <end position="82"/>
    </location>
</feature>
<dbReference type="OrthoDB" id="185373at2759"/>
<keyword evidence="7" id="KW-1185">Reference proteome</keyword>
<proteinExistence type="predicted"/>
<evidence type="ECO:0000313" key="7">
    <source>
        <dbReference type="Proteomes" id="UP001152797"/>
    </source>
</evidence>
<feature type="domain" description="PROP1-like PPR" evidence="4">
    <location>
        <begin position="29"/>
        <end position="155"/>
    </location>
</feature>
<evidence type="ECO:0000313" key="5">
    <source>
        <dbReference type="EMBL" id="CAI3973468.1"/>
    </source>
</evidence>
<dbReference type="EMBL" id="CAMXCT030000078">
    <property type="protein sequence ID" value="CAL4760780.1"/>
    <property type="molecule type" value="Genomic_DNA"/>
</dbReference>
<feature type="region of interest" description="Disordered" evidence="3">
    <location>
        <begin position="506"/>
        <end position="540"/>
    </location>
</feature>
<dbReference type="InterPro" id="IPR011990">
    <property type="entry name" value="TPR-like_helical_dom_sf"/>
</dbReference>
<dbReference type="Gene3D" id="1.25.40.10">
    <property type="entry name" value="Tetratricopeptide repeat domain"/>
    <property type="match status" value="3"/>
</dbReference>
<dbReference type="PANTHER" id="PTHR47447">
    <property type="entry name" value="OS03G0856100 PROTEIN"/>
    <property type="match status" value="1"/>
</dbReference>
<name>A0A9P1BHA1_9DINO</name>
<dbReference type="InterPro" id="IPR033443">
    <property type="entry name" value="PROP1-like_PPR_dom"/>
</dbReference>
<dbReference type="Pfam" id="PF17177">
    <property type="entry name" value="PPR_long"/>
    <property type="match status" value="1"/>
</dbReference>
<organism evidence="5">
    <name type="scientific">Cladocopium goreaui</name>
    <dbReference type="NCBI Taxonomy" id="2562237"/>
    <lineage>
        <taxon>Eukaryota</taxon>
        <taxon>Sar</taxon>
        <taxon>Alveolata</taxon>
        <taxon>Dinophyceae</taxon>
        <taxon>Suessiales</taxon>
        <taxon>Symbiodiniaceae</taxon>
        <taxon>Cladocopium</taxon>
    </lineage>
</organism>
<dbReference type="EMBL" id="CAMXCT010000078">
    <property type="protein sequence ID" value="CAI3973468.1"/>
    <property type="molecule type" value="Genomic_DNA"/>
</dbReference>
<sequence>MAGKLAMACAKTGQWQQPSITRTCAESKQWERTLEMLQKMNQRALQADPQTYHAVVMACAGAGRFEEAEKVFQDMKRQGLEPRWATGSSGPDVHSVNFTLAAYEESSKAGEWQRALRVFDEMEGKITPNAQTYRLLMSICTSAGQWQQALRVLRRSPSVPVPRELKREQLRALDAGRQPKALEIWEELSSCQADPMVSSCGASSLQRAGRWQEALRILQRLQKPWDATALSTAASCHAQKEEWSQTRQVLQEMTRRKLTLDDRALRAGIEASTATLDWQESLKLLEQMEDEDAEAMGRVMTTLSTCQQWAQALDLCRKKQQQGVLIDVATSRTVAQLLGVHGQWQPLQEIFGNLERRQALGGWWNAKVLDEQRQQRTEELSAAICSARWQDALSLWQEMKSERLEPQPRVFAPLLTASCASSWQDALQMLEEVKQRGHVPSNEALSGVVIRCAAARQWQEALQLLRQLRGKGSAAAYAALINALPKDQPQLVAEVFAEMKSRPSWAMARPESGTEAAEHAASCAGSAEVEQVARMDPERR</sequence>
<feature type="compositionally biased region" description="Basic and acidic residues" evidence="3">
    <location>
        <begin position="531"/>
        <end position="540"/>
    </location>
</feature>
<evidence type="ECO:0000256" key="3">
    <source>
        <dbReference type="SAM" id="MobiDB-lite"/>
    </source>
</evidence>
<accession>A0A9P1BHA1</accession>
<dbReference type="SUPFAM" id="SSF48452">
    <property type="entry name" value="TPR-like"/>
    <property type="match status" value="1"/>
</dbReference>
<dbReference type="AlphaFoldDB" id="A0A9P1BHA1"/>
<gene>
    <name evidence="5" type="ORF">C1SCF055_LOCUS1974</name>
</gene>
<reference evidence="5" key="1">
    <citation type="submission" date="2022-10" db="EMBL/GenBank/DDBJ databases">
        <authorList>
            <person name="Chen Y."/>
            <person name="Dougan E. K."/>
            <person name="Chan C."/>
            <person name="Rhodes N."/>
            <person name="Thang M."/>
        </authorList>
    </citation>
    <scope>NUCLEOTIDE SEQUENCE</scope>
</reference>
<keyword evidence="1" id="KW-0677">Repeat</keyword>
<evidence type="ECO:0000256" key="1">
    <source>
        <dbReference type="ARBA" id="ARBA00022737"/>
    </source>
</evidence>
<dbReference type="PANTHER" id="PTHR47447:SF17">
    <property type="entry name" value="OS12G0638900 PROTEIN"/>
    <property type="match status" value="1"/>
</dbReference>
<evidence type="ECO:0000313" key="6">
    <source>
        <dbReference type="EMBL" id="CAL1126843.1"/>
    </source>
</evidence>
<dbReference type="PROSITE" id="PS51375">
    <property type="entry name" value="PPR"/>
    <property type="match status" value="1"/>
</dbReference>
<dbReference type="NCBIfam" id="TIGR00756">
    <property type="entry name" value="PPR"/>
    <property type="match status" value="1"/>
</dbReference>
<dbReference type="InterPro" id="IPR002885">
    <property type="entry name" value="PPR_rpt"/>
</dbReference>
<dbReference type="Proteomes" id="UP001152797">
    <property type="component" value="Unassembled WGS sequence"/>
</dbReference>
<protein>
    <recommendedName>
        <fullName evidence="4">PROP1-like PPR domain-containing protein</fullName>
    </recommendedName>
</protein>
<feature type="compositionally biased region" description="Low complexity" evidence="3">
    <location>
        <begin position="519"/>
        <end position="528"/>
    </location>
</feature>
<evidence type="ECO:0000259" key="4">
    <source>
        <dbReference type="Pfam" id="PF17177"/>
    </source>
</evidence>
<comment type="caution">
    <text evidence="5">The sequence shown here is derived from an EMBL/GenBank/DDBJ whole genome shotgun (WGS) entry which is preliminary data.</text>
</comment>
<dbReference type="EMBL" id="CAMXCT020000078">
    <property type="protein sequence ID" value="CAL1126843.1"/>
    <property type="molecule type" value="Genomic_DNA"/>
</dbReference>